<protein>
    <submittedName>
        <fullName evidence="2">SDR family oxidoreductase</fullName>
    </submittedName>
</protein>
<name>A0ABW2HZV0_9ACTN</name>
<dbReference type="RefSeq" id="WP_378975602.1">
    <property type="nucleotide sequence ID" value="NZ_JBHTBJ010000035.1"/>
</dbReference>
<feature type="domain" description="NAD(P)-binding" evidence="1">
    <location>
        <begin position="13"/>
        <end position="139"/>
    </location>
</feature>
<evidence type="ECO:0000259" key="1">
    <source>
        <dbReference type="Pfam" id="PF13460"/>
    </source>
</evidence>
<dbReference type="EMBL" id="JBHTBJ010000035">
    <property type="protein sequence ID" value="MFC7278605.1"/>
    <property type="molecule type" value="Genomic_DNA"/>
</dbReference>
<gene>
    <name evidence="2" type="ORF">ACFQS1_31910</name>
</gene>
<organism evidence="2 3">
    <name type="scientific">Paractinoplanes rhizophilus</name>
    <dbReference type="NCBI Taxonomy" id="1416877"/>
    <lineage>
        <taxon>Bacteria</taxon>
        <taxon>Bacillati</taxon>
        <taxon>Actinomycetota</taxon>
        <taxon>Actinomycetes</taxon>
        <taxon>Micromonosporales</taxon>
        <taxon>Micromonosporaceae</taxon>
        <taxon>Paractinoplanes</taxon>
    </lineage>
</organism>
<dbReference type="InterPro" id="IPR036291">
    <property type="entry name" value="NAD(P)-bd_dom_sf"/>
</dbReference>
<dbReference type="PANTHER" id="PTHR12126:SF11">
    <property type="entry name" value="NADH DEHYDROGENASE [UBIQUINONE] 1 ALPHA SUBCOMPLEX SUBUNIT 9, MITOCHONDRIAL"/>
    <property type="match status" value="1"/>
</dbReference>
<dbReference type="Gene3D" id="3.40.50.720">
    <property type="entry name" value="NAD(P)-binding Rossmann-like Domain"/>
    <property type="match status" value="1"/>
</dbReference>
<proteinExistence type="predicted"/>
<dbReference type="Pfam" id="PF13460">
    <property type="entry name" value="NAD_binding_10"/>
    <property type="match status" value="1"/>
</dbReference>
<comment type="caution">
    <text evidence="2">The sequence shown here is derived from an EMBL/GenBank/DDBJ whole genome shotgun (WGS) entry which is preliminary data.</text>
</comment>
<evidence type="ECO:0000313" key="3">
    <source>
        <dbReference type="Proteomes" id="UP001596548"/>
    </source>
</evidence>
<dbReference type="SUPFAM" id="SSF51735">
    <property type="entry name" value="NAD(P)-binding Rossmann-fold domains"/>
    <property type="match status" value="1"/>
</dbReference>
<sequence>MTENANKTVLVTGASGTLGSAVVPVLEKAGYRVRPMSRHAKPGWVVGDLRTGEGLAEAVEGVDVIVHLASSAGKPRQTDVEGTERLLAVAKPAGVRHVLYISINGLDRVPFGYYQAKLDTEKVVQRSGSPYTILRAAQFHPFVEMLVSASSKLGPVIIDPSWRVQPVAIEDVAGRIAELLAVPPTGQIIEYAGPQVITFDEIARSWLTARRAKRPVWRLRIPGRMAKAVRDGALTTPATTTGTRSWEDYLATKY</sequence>
<keyword evidence="3" id="KW-1185">Reference proteome</keyword>
<dbReference type="InterPro" id="IPR016040">
    <property type="entry name" value="NAD(P)-bd_dom"/>
</dbReference>
<evidence type="ECO:0000313" key="2">
    <source>
        <dbReference type="EMBL" id="MFC7278605.1"/>
    </source>
</evidence>
<accession>A0ABW2HZV0</accession>
<dbReference type="PANTHER" id="PTHR12126">
    <property type="entry name" value="NADH-UBIQUINONE OXIDOREDUCTASE 39 KDA SUBUNIT-RELATED"/>
    <property type="match status" value="1"/>
</dbReference>
<reference evidence="3" key="1">
    <citation type="journal article" date="2019" name="Int. J. Syst. Evol. Microbiol.">
        <title>The Global Catalogue of Microorganisms (GCM) 10K type strain sequencing project: providing services to taxonomists for standard genome sequencing and annotation.</title>
        <authorList>
            <consortium name="The Broad Institute Genomics Platform"/>
            <consortium name="The Broad Institute Genome Sequencing Center for Infectious Disease"/>
            <person name="Wu L."/>
            <person name="Ma J."/>
        </authorList>
    </citation>
    <scope>NUCLEOTIDE SEQUENCE [LARGE SCALE GENOMIC DNA]</scope>
    <source>
        <strain evidence="3">XZYJT-10</strain>
    </source>
</reference>
<dbReference type="InterPro" id="IPR051207">
    <property type="entry name" value="ComplexI_NDUFA9_subunit"/>
</dbReference>
<dbReference type="Proteomes" id="UP001596548">
    <property type="component" value="Unassembled WGS sequence"/>
</dbReference>